<evidence type="ECO:0000313" key="4">
    <source>
        <dbReference type="EMBL" id="RBP91537.1"/>
    </source>
</evidence>
<dbReference type="SMART" id="SM00047">
    <property type="entry name" value="LYZ2"/>
    <property type="match status" value="1"/>
</dbReference>
<protein>
    <submittedName>
        <fullName evidence="4">S-layer family protein</fullName>
    </submittedName>
</protein>
<feature type="domain" description="SLH" evidence="3">
    <location>
        <begin position="88"/>
        <end position="151"/>
    </location>
</feature>
<dbReference type="PROSITE" id="PS51272">
    <property type="entry name" value="SLH"/>
    <property type="match status" value="3"/>
</dbReference>
<dbReference type="Pfam" id="PF01832">
    <property type="entry name" value="Glucosaminidase"/>
    <property type="match status" value="1"/>
</dbReference>
<dbReference type="InterPro" id="IPR001119">
    <property type="entry name" value="SLH_dom"/>
</dbReference>
<evidence type="ECO:0000313" key="5">
    <source>
        <dbReference type="Proteomes" id="UP000252731"/>
    </source>
</evidence>
<dbReference type="Proteomes" id="UP000252731">
    <property type="component" value="Unassembled WGS sequence"/>
</dbReference>
<keyword evidence="1 2" id="KW-0732">Signal</keyword>
<dbReference type="InterPro" id="IPR051465">
    <property type="entry name" value="Cell_Envelope_Struct_Comp"/>
</dbReference>
<proteinExistence type="predicted"/>
<dbReference type="RefSeq" id="WP_113883844.1">
    <property type="nucleotide sequence ID" value="NZ_QNSF01000008.1"/>
</dbReference>
<evidence type="ECO:0000256" key="2">
    <source>
        <dbReference type="SAM" id="SignalP"/>
    </source>
</evidence>
<sequence>MKRIFTVVAAVFMLLVNVPLSFAADDITGHYFEKDMRTLIEKGIMKGYEQGVYKPDASVTRAEFTAFIVRALELEPVRTVEFSVANLADSKFSDVKAGAWYYSAINTAVETGIVNGYPDGSFKPGKEISRQEMAVMAIRAVSSKGVLSETAKLTFKDLAEIHPSYIESVQRAVYLKLMSGNADGTFAPLSMTTRGQTAAVINRMMNLVEPPKSLDYKVAAFNSDGTPNILKEYDSFETAKANITDKQAVLYGNNIVYMKKGIAAANKFTIIHNRADLTDSGRTYVNTGTEFNYFDATEKSVKIQLGDTIGYVSSEDVNLIPSVVSNERSYYKRTGKELYHTVYNPITKAYGPAALIGLAPSFMAEEQIYYSWNGVHFTTASGSAAGEAYTYFNFLPLHGKTSYTVEDIDRFLTEKFPSSYKGFQTSPLAGTGKDFKEMEAKYEVNALYLMAHAIHESAWGTSAIAQDKKNLYGMKAYDGSPYESATKYESFRDSIEEAAKYIAQAYQSPKGSYYNGAVLGNKSVGMNVKYASDPYWGERIAGHMYRADQFLGSKDINKYKLAVSNVESLNVRSGYGTSYGIIYEMKISGIPFVYTETAQKDGALWYKLISDEKTNRNGHVYGKGSLGTFVKEAKLAK</sequence>
<dbReference type="Pfam" id="PF00395">
    <property type="entry name" value="SLH"/>
    <property type="match status" value="3"/>
</dbReference>
<gene>
    <name evidence="4" type="ORF">DFO70_108329</name>
</gene>
<name>A0A366JSF9_CYTFI</name>
<dbReference type="PANTHER" id="PTHR43308">
    <property type="entry name" value="OUTER MEMBRANE PROTEIN ALPHA-RELATED"/>
    <property type="match status" value="1"/>
</dbReference>
<reference evidence="4 5" key="1">
    <citation type="submission" date="2018-06" db="EMBL/GenBank/DDBJ databases">
        <title>Freshwater and sediment microbial communities from various areas in North America, analyzing microbe dynamics in response to fracking.</title>
        <authorList>
            <person name="Lamendella R."/>
        </authorList>
    </citation>
    <scope>NUCLEOTIDE SEQUENCE [LARGE SCALE GENOMIC DNA]</scope>
    <source>
        <strain evidence="4 5">14_TX</strain>
    </source>
</reference>
<dbReference type="InterPro" id="IPR002901">
    <property type="entry name" value="MGlyc_endo_b_GlcNAc-like_dom"/>
</dbReference>
<dbReference type="AlphaFoldDB" id="A0A366JSF9"/>
<feature type="chain" id="PRO_5016842739" evidence="2">
    <location>
        <begin position="24"/>
        <end position="637"/>
    </location>
</feature>
<evidence type="ECO:0000256" key="1">
    <source>
        <dbReference type="ARBA" id="ARBA00022729"/>
    </source>
</evidence>
<dbReference type="GO" id="GO:0004040">
    <property type="term" value="F:amidase activity"/>
    <property type="evidence" value="ECO:0007669"/>
    <property type="project" value="InterPro"/>
</dbReference>
<feature type="domain" description="SLH" evidence="3">
    <location>
        <begin position="19"/>
        <end position="82"/>
    </location>
</feature>
<feature type="signal peptide" evidence="2">
    <location>
        <begin position="1"/>
        <end position="23"/>
    </location>
</feature>
<evidence type="ECO:0000259" key="3">
    <source>
        <dbReference type="PROSITE" id="PS51272"/>
    </source>
</evidence>
<accession>A0A366JSF9</accession>
<dbReference type="Gene3D" id="1.10.530.10">
    <property type="match status" value="1"/>
</dbReference>
<dbReference type="EMBL" id="QNSF01000008">
    <property type="protein sequence ID" value="RBP91537.1"/>
    <property type="molecule type" value="Genomic_DNA"/>
</dbReference>
<feature type="domain" description="SLH" evidence="3">
    <location>
        <begin position="152"/>
        <end position="215"/>
    </location>
</feature>
<keyword evidence="5" id="KW-1185">Reference proteome</keyword>
<dbReference type="OrthoDB" id="9816557at2"/>
<dbReference type="PANTHER" id="PTHR43308:SF5">
    <property type="entry name" value="S-LAYER PROTEIN _ PEPTIDOGLYCAN ENDO-BETA-N-ACETYLGLUCOSAMINIDASE"/>
    <property type="match status" value="1"/>
</dbReference>
<organism evidence="4 5">
    <name type="scientific">Cytobacillus firmus</name>
    <name type="common">Bacillus firmus</name>
    <dbReference type="NCBI Taxonomy" id="1399"/>
    <lineage>
        <taxon>Bacteria</taxon>
        <taxon>Bacillati</taxon>
        <taxon>Bacillota</taxon>
        <taxon>Bacilli</taxon>
        <taxon>Bacillales</taxon>
        <taxon>Bacillaceae</taxon>
        <taxon>Cytobacillus</taxon>
    </lineage>
</organism>
<comment type="caution">
    <text evidence="4">The sequence shown here is derived from an EMBL/GenBank/DDBJ whole genome shotgun (WGS) entry which is preliminary data.</text>
</comment>